<dbReference type="EnsemblMetazoa" id="ASIC015659-RA">
    <property type="protein sequence ID" value="ASIC015659-PA"/>
    <property type="gene ID" value="ASIC015659"/>
</dbReference>
<dbReference type="Proteomes" id="UP000030765">
    <property type="component" value="Unassembled WGS sequence"/>
</dbReference>
<evidence type="ECO:0000256" key="1">
    <source>
        <dbReference type="SAM" id="MobiDB-lite"/>
    </source>
</evidence>
<dbReference type="EMBL" id="ATLV01022266">
    <property type="status" value="NOT_ANNOTATED_CDS"/>
    <property type="molecule type" value="Genomic_DNA"/>
</dbReference>
<protein>
    <submittedName>
        <fullName evidence="2 3">Uncharacterized protein</fullName>
    </submittedName>
</protein>
<gene>
    <name evidence="2" type="ORF">ZHAS_00015659</name>
</gene>
<proteinExistence type="predicted"/>
<sequence length="54" mass="6237">MAETVQNMARKMSDSLQSVHRWESESTMTDGMGGFQQMHRESVSRTRNNVNSFQ</sequence>
<reference evidence="2 4" key="1">
    <citation type="journal article" date="2014" name="BMC Genomics">
        <title>Genome sequence of Anopheles sinensis provides insight into genetics basis of mosquito competence for malaria parasites.</title>
        <authorList>
            <person name="Zhou D."/>
            <person name="Zhang D."/>
            <person name="Ding G."/>
            <person name="Shi L."/>
            <person name="Hou Q."/>
            <person name="Ye Y."/>
            <person name="Xu Y."/>
            <person name="Zhou H."/>
            <person name="Xiong C."/>
            <person name="Li S."/>
            <person name="Yu J."/>
            <person name="Hong S."/>
            <person name="Yu X."/>
            <person name="Zou P."/>
            <person name="Chen C."/>
            <person name="Chang X."/>
            <person name="Wang W."/>
            <person name="Lv Y."/>
            <person name="Sun Y."/>
            <person name="Ma L."/>
            <person name="Shen B."/>
            <person name="Zhu C."/>
        </authorList>
    </citation>
    <scope>NUCLEOTIDE SEQUENCE [LARGE SCALE GENOMIC DNA]</scope>
</reference>
<feature type="region of interest" description="Disordered" evidence="1">
    <location>
        <begin position="1"/>
        <end position="34"/>
    </location>
</feature>
<evidence type="ECO:0000313" key="4">
    <source>
        <dbReference type="Proteomes" id="UP000030765"/>
    </source>
</evidence>
<evidence type="ECO:0000313" key="3">
    <source>
        <dbReference type="EnsemblMetazoa" id="ASIC015659-PA"/>
    </source>
</evidence>
<organism evidence="2">
    <name type="scientific">Anopheles sinensis</name>
    <name type="common">Mosquito</name>
    <dbReference type="NCBI Taxonomy" id="74873"/>
    <lineage>
        <taxon>Eukaryota</taxon>
        <taxon>Metazoa</taxon>
        <taxon>Ecdysozoa</taxon>
        <taxon>Arthropoda</taxon>
        <taxon>Hexapoda</taxon>
        <taxon>Insecta</taxon>
        <taxon>Pterygota</taxon>
        <taxon>Neoptera</taxon>
        <taxon>Endopterygota</taxon>
        <taxon>Diptera</taxon>
        <taxon>Nematocera</taxon>
        <taxon>Culicoidea</taxon>
        <taxon>Culicidae</taxon>
        <taxon>Anophelinae</taxon>
        <taxon>Anopheles</taxon>
    </lineage>
</organism>
<keyword evidence="4" id="KW-1185">Reference proteome</keyword>
<evidence type="ECO:0000313" key="2">
    <source>
        <dbReference type="EMBL" id="KFB47331.1"/>
    </source>
</evidence>
<dbReference type="VEuPathDB" id="VectorBase:ASIC015659"/>
<reference evidence="3" key="2">
    <citation type="submission" date="2020-05" db="UniProtKB">
        <authorList>
            <consortium name="EnsemblMetazoa"/>
        </authorList>
    </citation>
    <scope>IDENTIFICATION</scope>
</reference>
<dbReference type="EMBL" id="KE525331">
    <property type="protein sequence ID" value="KFB47331.1"/>
    <property type="molecule type" value="Genomic_DNA"/>
</dbReference>
<dbReference type="AlphaFoldDB" id="A0A084WAT7"/>
<name>A0A084WAT7_ANOSI</name>
<accession>A0A084WAT7</accession>